<gene>
    <name evidence="2" type="ORF">L1049_026850</name>
</gene>
<name>A0AAP0R6R9_LIQFO</name>
<evidence type="ECO:0000256" key="1">
    <source>
        <dbReference type="SAM" id="MobiDB-lite"/>
    </source>
</evidence>
<protein>
    <submittedName>
        <fullName evidence="2">Uncharacterized protein</fullName>
    </submittedName>
</protein>
<evidence type="ECO:0000313" key="2">
    <source>
        <dbReference type="EMBL" id="KAK9271260.1"/>
    </source>
</evidence>
<sequence length="159" mass="17002">MRKKTSTNTSTVLPDSGTVISSPTTEKSDEVIKEVASAPVSPHATENGEEMNSNGDASEEAHRLSGVGEENLCPSAAVYPSEEEAAFLRSLGWEENAGEDEGLTEEEINAFYQEYMKVKPSLKTRRGMQTKLSMLPESHATNLGGASSDLSSSNSESEA</sequence>
<reference evidence="2 3" key="1">
    <citation type="journal article" date="2024" name="Plant J.">
        <title>Genome sequences and population genomics reveal climatic adaptation and genomic divergence between two closely related sweetgum species.</title>
        <authorList>
            <person name="Xu W.Q."/>
            <person name="Ren C.Q."/>
            <person name="Zhang X.Y."/>
            <person name="Comes H.P."/>
            <person name="Liu X.H."/>
            <person name="Li Y.G."/>
            <person name="Kettle C.J."/>
            <person name="Jalonen R."/>
            <person name="Gaisberger H."/>
            <person name="Ma Y.Z."/>
            <person name="Qiu Y.X."/>
        </authorList>
    </citation>
    <scope>NUCLEOTIDE SEQUENCE [LARGE SCALE GENOMIC DNA]</scope>
    <source>
        <strain evidence="2">Hangzhou</strain>
    </source>
</reference>
<feature type="compositionally biased region" description="Polar residues" evidence="1">
    <location>
        <begin position="1"/>
        <end position="25"/>
    </location>
</feature>
<dbReference type="Proteomes" id="UP001415857">
    <property type="component" value="Unassembled WGS sequence"/>
</dbReference>
<feature type="region of interest" description="Disordered" evidence="1">
    <location>
        <begin position="1"/>
        <end position="64"/>
    </location>
</feature>
<dbReference type="EMBL" id="JBBPBK010000014">
    <property type="protein sequence ID" value="KAK9271260.1"/>
    <property type="molecule type" value="Genomic_DNA"/>
</dbReference>
<evidence type="ECO:0000313" key="3">
    <source>
        <dbReference type="Proteomes" id="UP001415857"/>
    </source>
</evidence>
<keyword evidence="3" id="KW-1185">Reference proteome</keyword>
<proteinExistence type="predicted"/>
<feature type="region of interest" description="Disordered" evidence="1">
    <location>
        <begin position="131"/>
        <end position="159"/>
    </location>
</feature>
<accession>A0AAP0R6R9</accession>
<dbReference type="PANTHER" id="PTHR34112:SF18">
    <property type="entry name" value="C-JUN-AMINO-TERMINAL KINASE-INTERACTING PROTEIN"/>
    <property type="match status" value="1"/>
</dbReference>
<comment type="caution">
    <text evidence="2">The sequence shown here is derived from an EMBL/GenBank/DDBJ whole genome shotgun (WGS) entry which is preliminary data.</text>
</comment>
<dbReference type="PANTHER" id="PTHR34112">
    <property type="entry name" value="C-JUN-AMINO-TERMINAL KINASE-INTERACTING PROTEIN"/>
    <property type="match status" value="1"/>
</dbReference>
<feature type="compositionally biased region" description="Low complexity" evidence="1">
    <location>
        <begin position="142"/>
        <end position="159"/>
    </location>
</feature>
<organism evidence="2 3">
    <name type="scientific">Liquidambar formosana</name>
    <name type="common">Formosan gum</name>
    <dbReference type="NCBI Taxonomy" id="63359"/>
    <lineage>
        <taxon>Eukaryota</taxon>
        <taxon>Viridiplantae</taxon>
        <taxon>Streptophyta</taxon>
        <taxon>Embryophyta</taxon>
        <taxon>Tracheophyta</taxon>
        <taxon>Spermatophyta</taxon>
        <taxon>Magnoliopsida</taxon>
        <taxon>eudicotyledons</taxon>
        <taxon>Gunneridae</taxon>
        <taxon>Pentapetalae</taxon>
        <taxon>Saxifragales</taxon>
        <taxon>Altingiaceae</taxon>
        <taxon>Liquidambar</taxon>
    </lineage>
</organism>
<dbReference type="AlphaFoldDB" id="A0AAP0R6R9"/>